<dbReference type="Pfam" id="PF00704">
    <property type="entry name" value="Glyco_hydro_18"/>
    <property type="match status" value="1"/>
</dbReference>
<dbReference type="PROSITE" id="PS51910">
    <property type="entry name" value="GH18_2"/>
    <property type="match status" value="1"/>
</dbReference>
<comment type="similarity">
    <text evidence="1">Belongs to the glycosyl hydrolase 18 family. Chitinase class V subfamily.</text>
</comment>
<evidence type="ECO:0000313" key="5">
    <source>
        <dbReference type="Proteomes" id="UP000266152"/>
    </source>
</evidence>
<dbReference type="Gene3D" id="3.10.50.10">
    <property type="match status" value="1"/>
</dbReference>
<dbReference type="SUPFAM" id="SSF54556">
    <property type="entry name" value="Chitinase insertion domain"/>
    <property type="match status" value="1"/>
</dbReference>
<dbReference type="EMBL" id="PXOF01000011">
    <property type="protein sequence ID" value="RGP75966.1"/>
    <property type="molecule type" value="Genomic_DNA"/>
</dbReference>
<organism evidence="4 5">
    <name type="scientific">Fusarium sporotrichioides</name>
    <dbReference type="NCBI Taxonomy" id="5514"/>
    <lineage>
        <taxon>Eukaryota</taxon>
        <taxon>Fungi</taxon>
        <taxon>Dikarya</taxon>
        <taxon>Ascomycota</taxon>
        <taxon>Pezizomycotina</taxon>
        <taxon>Sordariomycetes</taxon>
        <taxon>Hypocreomycetidae</taxon>
        <taxon>Hypocreales</taxon>
        <taxon>Nectriaceae</taxon>
        <taxon>Fusarium</taxon>
    </lineage>
</organism>
<dbReference type="Proteomes" id="UP000266152">
    <property type="component" value="Unassembled WGS sequence"/>
</dbReference>
<dbReference type="AlphaFoldDB" id="A0A395SUQ9"/>
<dbReference type="PANTHER" id="PTHR11177">
    <property type="entry name" value="CHITINASE"/>
    <property type="match status" value="1"/>
</dbReference>
<dbReference type="GO" id="GO:0008843">
    <property type="term" value="F:endochitinase activity"/>
    <property type="evidence" value="ECO:0007669"/>
    <property type="project" value="UniProtKB-EC"/>
</dbReference>
<keyword evidence="5" id="KW-1185">Reference proteome</keyword>
<dbReference type="PANTHER" id="PTHR11177:SF333">
    <property type="entry name" value="CHITINASE"/>
    <property type="match status" value="1"/>
</dbReference>
<name>A0A395SUQ9_FUSSP</name>
<dbReference type="InterPro" id="IPR001223">
    <property type="entry name" value="Glyco_hydro18_cat"/>
</dbReference>
<dbReference type="InterPro" id="IPR029070">
    <property type="entry name" value="Chitinase_insertion_sf"/>
</dbReference>
<comment type="caution">
    <text evidence="4">The sequence shown here is derived from an EMBL/GenBank/DDBJ whole genome shotgun (WGS) entry which is preliminary data.</text>
</comment>
<protein>
    <recommendedName>
        <fullName evidence="2">chitinase</fullName>
        <ecNumber evidence="2">3.2.1.14</ecNumber>
    </recommendedName>
</protein>
<dbReference type="EC" id="3.2.1.14" evidence="2"/>
<evidence type="ECO:0000313" key="4">
    <source>
        <dbReference type="EMBL" id="RGP75966.1"/>
    </source>
</evidence>
<gene>
    <name evidence="4" type="ORF">FSPOR_413</name>
</gene>
<evidence type="ECO:0000256" key="1">
    <source>
        <dbReference type="ARBA" id="ARBA00008682"/>
    </source>
</evidence>
<reference evidence="4 5" key="1">
    <citation type="journal article" date="2018" name="PLoS Pathog.">
        <title>Evolution of structural diversity of trichothecenes, a family of toxins produced by plant pathogenic and entomopathogenic fungi.</title>
        <authorList>
            <person name="Proctor R.H."/>
            <person name="McCormick S.P."/>
            <person name="Kim H.S."/>
            <person name="Cardoza R.E."/>
            <person name="Stanley A.M."/>
            <person name="Lindo L."/>
            <person name="Kelly A."/>
            <person name="Brown D.W."/>
            <person name="Lee T."/>
            <person name="Vaughan M.M."/>
            <person name="Alexander N.J."/>
            <person name="Busman M."/>
            <person name="Gutierrez S."/>
        </authorList>
    </citation>
    <scope>NUCLEOTIDE SEQUENCE [LARGE SCALE GENOMIC DNA]</scope>
    <source>
        <strain evidence="4 5">NRRL 3299</strain>
    </source>
</reference>
<dbReference type="SUPFAM" id="SSF51445">
    <property type="entry name" value="(Trans)glycosidases"/>
    <property type="match status" value="1"/>
</dbReference>
<evidence type="ECO:0000259" key="3">
    <source>
        <dbReference type="PROSITE" id="PS51910"/>
    </source>
</evidence>
<dbReference type="InterPro" id="IPR017853">
    <property type="entry name" value="GH"/>
</dbReference>
<dbReference type="STRING" id="5514.A0A395SUQ9"/>
<evidence type="ECO:0000256" key="2">
    <source>
        <dbReference type="ARBA" id="ARBA00012729"/>
    </source>
</evidence>
<accession>A0A395SUQ9</accession>
<dbReference type="InterPro" id="IPR050314">
    <property type="entry name" value="Glycosyl_Hydrlase_18"/>
</dbReference>
<feature type="domain" description="GH18" evidence="3">
    <location>
        <begin position="1"/>
        <end position="174"/>
    </location>
</feature>
<sequence>MSYDLHGTWDKGNKWVSAYLNSHTNLTEITQALDLLWRNDLSPDKVILGLAFYGRAFTVENTAYTKPGCTYASGGKARPCSNKVTVILNSEIEDIFNSLSVKPTLYKKEAIKILNYEKSQWVAYDDEDTFKLKADFARGQCLRGLMVWAVSYDTKDAKYTSALAKAANRKFVAALLATDSSLTTIKTKHAQCKWTNCAENCLSGWLRVPRTDGQARKGEYIVDEGGCNGLGIYQFCCLPSERVPTCGRWSKDFSNCDKGICLSGSVEIARLMSGSRGAFCSAVGGAGGDPFSSKKKVSQERKYYCHDDLKD</sequence>
<dbReference type="Gene3D" id="3.20.20.80">
    <property type="entry name" value="Glycosidases"/>
    <property type="match status" value="1"/>
</dbReference>
<dbReference type="GO" id="GO:0005975">
    <property type="term" value="P:carbohydrate metabolic process"/>
    <property type="evidence" value="ECO:0007669"/>
    <property type="project" value="InterPro"/>
</dbReference>
<proteinExistence type="inferred from homology"/>